<dbReference type="KEGG" id="hmi:soil367_05285"/>
<dbReference type="Pfam" id="PF00501">
    <property type="entry name" value="AMP-binding"/>
    <property type="match status" value="1"/>
</dbReference>
<dbReference type="InterPro" id="IPR045851">
    <property type="entry name" value="AMP-bd_C_sf"/>
</dbReference>
<protein>
    <submittedName>
        <fullName evidence="8">Acetoacetate--CoA ligase</fullName>
        <ecNumber evidence="8">6.2.1.16</ecNumber>
    </submittedName>
</protein>
<dbReference type="RefSeq" id="WP_136547608.1">
    <property type="nucleotide sequence ID" value="NZ_CP031093.1"/>
</dbReference>
<evidence type="ECO:0000259" key="6">
    <source>
        <dbReference type="Pfam" id="PF13193"/>
    </source>
</evidence>
<dbReference type="InterPro" id="IPR005914">
    <property type="entry name" value="Acac_CoA_synth"/>
</dbReference>
<evidence type="ECO:0000259" key="7">
    <source>
        <dbReference type="Pfam" id="PF16177"/>
    </source>
</evidence>
<evidence type="ECO:0000256" key="2">
    <source>
        <dbReference type="ARBA" id="ARBA00022598"/>
    </source>
</evidence>
<dbReference type="NCBIfam" id="TIGR01217">
    <property type="entry name" value="ac_ac_CoA_syn"/>
    <property type="match status" value="1"/>
</dbReference>
<feature type="domain" description="AMP-binding enzyme C-terminal" evidence="6">
    <location>
        <begin position="554"/>
        <end position="621"/>
    </location>
</feature>
<keyword evidence="2 8" id="KW-0436">Ligase</keyword>
<dbReference type="Pfam" id="PF16177">
    <property type="entry name" value="ACAS_N"/>
    <property type="match status" value="1"/>
</dbReference>
<dbReference type="GO" id="GO:0030729">
    <property type="term" value="F:acetoacetate-CoA ligase activity"/>
    <property type="evidence" value="ECO:0007669"/>
    <property type="project" value="UniProtKB-EC"/>
</dbReference>
<evidence type="ECO:0000259" key="5">
    <source>
        <dbReference type="Pfam" id="PF00501"/>
    </source>
</evidence>
<feature type="domain" description="Acetyl-coenzyme A synthetase N-terminal" evidence="7">
    <location>
        <begin position="43"/>
        <end position="98"/>
    </location>
</feature>
<gene>
    <name evidence="8" type="ORF">soil367_05285</name>
</gene>
<comment type="similarity">
    <text evidence="1">Belongs to the ATP-dependent AMP-binding enzyme family.</text>
</comment>
<dbReference type="EC" id="6.2.1.16" evidence="8"/>
<feature type="domain" description="AMP-dependent synthetase/ligase" evidence="5">
    <location>
        <begin position="105"/>
        <end position="480"/>
    </location>
</feature>
<dbReference type="SUPFAM" id="SSF56801">
    <property type="entry name" value="Acetyl-CoA synthetase-like"/>
    <property type="match status" value="1"/>
</dbReference>
<dbReference type="Gene3D" id="3.30.300.30">
    <property type="match status" value="1"/>
</dbReference>
<dbReference type="Gene3D" id="3.40.50.12780">
    <property type="entry name" value="N-terminal domain of ligase-like"/>
    <property type="match status" value="1"/>
</dbReference>
<dbReference type="InterPro" id="IPR000873">
    <property type="entry name" value="AMP-dep_synth/lig_dom"/>
</dbReference>
<dbReference type="NCBIfam" id="NF002937">
    <property type="entry name" value="PRK03584.1"/>
    <property type="match status" value="1"/>
</dbReference>
<evidence type="ECO:0000256" key="1">
    <source>
        <dbReference type="ARBA" id="ARBA00006432"/>
    </source>
</evidence>
<dbReference type="PANTHER" id="PTHR42921">
    <property type="entry name" value="ACETOACETYL-COA SYNTHETASE"/>
    <property type="match status" value="1"/>
</dbReference>
<name>A0A4P7XEM2_9ALTE</name>
<evidence type="ECO:0000313" key="8">
    <source>
        <dbReference type="EMBL" id="QCF25389.1"/>
    </source>
</evidence>
<sequence>METEQQSPVVWTPSAETLRNSHMGRYLDWLNQKGFGPFTVGDYHGLHDWSIRELDAFWQSIWDFCELRCSVPAERVLSGTMMPGAKWFPGMRLNFAENLMRSAETPDADREAVVAVCETRGVLRRSYSQLRADVGALEAFLHTRGIQTGDRVAGVVTNGYEALVGMLAATSMGAIWSSASPDFGVGAILDRFGQIEPAALIIVNGYGYGGKVFPRQQAFAELVAGLPSLRCVVSIAQLPDQPAIPGPLVTSWEDALASGDGAAPSFIQLPPDHPVYILYSSGTTGKPKCIVHGAIGLLVNHAKELMLHGDIGSGDRLLYFTTCGWMMWNWQASALLAGATLVTVDGSPGYPDIGTLWRTVAAEKVTHFGTSARFIAGCRKAELAPRKELDLEALRVVFSTGSPLLPEDYDWFYTYAAPDVLLGSISGGTDIAACFVGCTPLLPVRRGEIQCRFLGVDAVAFDEQGRALTSGRGELVCRQPLPSMPISFWDDPGGERYRSAYFDTFAGVWAHGDYVRFTKHGGAIIYGRSDATLNPGGVRIGTAEIYRQVETEAEVRDSLVVGRQIAGDVEIVLLVVLAEAQHIDPELEQRLKKRIREGASPRHVPRHIIAVPDIPYTRSGKKVELAVARLLNGAARADNRDAMANPEALDSIRSALATEGLLPEDA</sequence>
<dbReference type="InterPro" id="IPR032387">
    <property type="entry name" value="ACAS_N"/>
</dbReference>
<keyword evidence="4" id="KW-0067">ATP-binding</keyword>
<dbReference type="AlphaFoldDB" id="A0A4P7XEM2"/>
<dbReference type="PANTHER" id="PTHR42921:SF1">
    <property type="entry name" value="ACETOACETYL-COA SYNTHETASE"/>
    <property type="match status" value="1"/>
</dbReference>
<accession>A0A4P7XEM2</accession>
<dbReference type="GO" id="GO:0006629">
    <property type="term" value="P:lipid metabolic process"/>
    <property type="evidence" value="ECO:0007669"/>
    <property type="project" value="InterPro"/>
</dbReference>
<dbReference type="CDD" id="cd05943">
    <property type="entry name" value="AACS"/>
    <property type="match status" value="1"/>
</dbReference>
<organism evidence="8 9">
    <name type="scientific">Hydrocarboniclastica marina</name>
    <dbReference type="NCBI Taxonomy" id="2259620"/>
    <lineage>
        <taxon>Bacteria</taxon>
        <taxon>Pseudomonadati</taxon>
        <taxon>Pseudomonadota</taxon>
        <taxon>Gammaproteobacteria</taxon>
        <taxon>Alteromonadales</taxon>
        <taxon>Alteromonadaceae</taxon>
        <taxon>Hydrocarboniclastica</taxon>
    </lineage>
</organism>
<reference evidence="8 9" key="1">
    <citation type="submission" date="2018-07" db="EMBL/GenBank/DDBJ databases">
        <title>Marsedoiliclastica nanhaica gen. nov. sp. nov., a novel marine hydrocarbonoclastic bacterium isolated from an in-situ enriched hydrocarbon-degrading consortium in deep-sea sediment.</title>
        <authorList>
            <person name="Dong C."/>
            <person name="Ma T."/>
            <person name="Liu R."/>
            <person name="Shao Z."/>
        </authorList>
    </citation>
    <scope>NUCLEOTIDE SEQUENCE [LARGE SCALE GENOMIC DNA]</scope>
    <source>
        <strain evidence="9">soil36-7</strain>
    </source>
</reference>
<dbReference type="OrthoDB" id="9803968at2"/>
<evidence type="ECO:0000313" key="9">
    <source>
        <dbReference type="Proteomes" id="UP000298049"/>
    </source>
</evidence>
<dbReference type="InterPro" id="IPR025110">
    <property type="entry name" value="AMP-bd_C"/>
</dbReference>
<dbReference type="InterPro" id="IPR042099">
    <property type="entry name" value="ANL_N_sf"/>
</dbReference>
<evidence type="ECO:0000256" key="3">
    <source>
        <dbReference type="ARBA" id="ARBA00022741"/>
    </source>
</evidence>
<keyword evidence="9" id="KW-1185">Reference proteome</keyword>
<evidence type="ECO:0000256" key="4">
    <source>
        <dbReference type="ARBA" id="ARBA00022840"/>
    </source>
</evidence>
<dbReference type="Pfam" id="PF13193">
    <property type="entry name" value="AMP-binding_C"/>
    <property type="match status" value="1"/>
</dbReference>
<dbReference type="EMBL" id="CP031093">
    <property type="protein sequence ID" value="QCF25389.1"/>
    <property type="molecule type" value="Genomic_DNA"/>
</dbReference>
<dbReference type="GO" id="GO:0005524">
    <property type="term" value="F:ATP binding"/>
    <property type="evidence" value="ECO:0007669"/>
    <property type="project" value="UniProtKB-KW"/>
</dbReference>
<keyword evidence="3" id="KW-0547">Nucleotide-binding</keyword>
<dbReference type="PROSITE" id="PS00455">
    <property type="entry name" value="AMP_BINDING"/>
    <property type="match status" value="1"/>
</dbReference>
<dbReference type="InterPro" id="IPR020845">
    <property type="entry name" value="AMP-binding_CS"/>
</dbReference>
<dbReference type="Proteomes" id="UP000298049">
    <property type="component" value="Chromosome"/>
</dbReference>
<proteinExistence type="inferred from homology"/>